<evidence type="ECO:0000313" key="2">
    <source>
        <dbReference type="Proteomes" id="UP000603200"/>
    </source>
</evidence>
<dbReference type="Gene3D" id="1.10.10.10">
    <property type="entry name" value="Winged helix-like DNA-binding domain superfamily/Winged helix DNA-binding domain"/>
    <property type="match status" value="1"/>
</dbReference>
<protein>
    <recommendedName>
        <fullName evidence="3">MarR family protein</fullName>
    </recommendedName>
</protein>
<reference evidence="1 2" key="1">
    <citation type="submission" date="2021-01" db="EMBL/GenBank/DDBJ databases">
        <title>Whole genome shotgun sequence of Actinoplanes humidus NBRC 14915.</title>
        <authorList>
            <person name="Komaki H."/>
            <person name="Tamura T."/>
        </authorList>
    </citation>
    <scope>NUCLEOTIDE SEQUENCE [LARGE SCALE GENOMIC DNA]</scope>
    <source>
        <strain evidence="1 2">NBRC 14915</strain>
    </source>
</reference>
<accession>A0ABQ3ZQ72</accession>
<evidence type="ECO:0008006" key="3">
    <source>
        <dbReference type="Google" id="ProtNLM"/>
    </source>
</evidence>
<dbReference type="Proteomes" id="UP000603200">
    <property type="component" value="Unassembled WGS sequence"/>
</dbReference>
<name>A0ABQ3ZQ72_9ACTN</name>
<keyword evidence="2" id="KW-1185">Reference proteome</keyword>
<evidence type="ECO:0000313" key="1">
    <source>
        <dbReference type="EMBL" id="GIE20732.1"/>
    </source>
</evidence>
<sequence>MVIGLVCHAGHRARFAEAARTLTGVTFAWAVYEREDEIRDRVAALLRDQTLDGLLLGLVPYARSRDLLPPALPVTVTRSAALDLALAWSRARGNGWPATPVSIDTFTQETVDEVATALDLDRSLIACQPFDPSQSIADVVAFHRDRVAATGASYVISVRTGVAAALDGQVAVLNALATPGTIRADLHELALRVRNKKADGQRFAAGVFLVASPFVKPEDGSDLDRSRVGLQHLLMNTPEFADAWIDNRGRRGVVVFAHAALFEAITHQWVGLPVLAEIRDSLGIRAVAGFGIGDSARVCVALAERAAARAEQDADPGAYLISDNGMMIGPMGASGVPLTYTYREHGGIEALAARVGLSPATLSRLAAIERSLGGRPVSPGDLARSLGITDPSGRRLIRKLSGSRLAIDDGSSQVHRKGRPTRLYRLAITAALDTAITDAPDPAVTAALDPAVTSALGPAISAALDPV</sequence>
<dbReference type="EMBL" id="BOMN01000042">
    <property type="protein sequence ID" value="GIE20732.1"/>
    <property type="molecule type" value="Genomic_DNA"/>
</dbReference>
<dbReference type="InterPro" id="IPR036388">
    <property type="entry name" value="WH-like_DNA-bd_sf"/>
</dbReference>
<organism evidence="1 2">
    <name type="scientific">Winogradskya humida</name>
    <dbReference type="NCBI Taxonomy" id="113566"/>
    <lineage>
        <taxon>Bacteria</taxon>
        <taxon>Bacillati</taxon>
        <taxon>Actinomycetota</taxon>
        <taxon>Actinomycetes</taxon>
        <taxon>Micromonosporales</taxon>
        <taxon>Micromonosporaceae</taxon>
        <taxon>Winogradskya</taxon>
    </lineage>
</organism>
<comment type="caution">
    <text evidence="1">The sequence shown here is derived from an EMBL/GenBank/DDBJ whole genome shotgun (WGS) entry which is preliminary data.</text>
</comment>
<dbReference type="RefSeq" id="WP_239158959.1">
    <property type="nucleotide sequence ID" value="NZ_BAAATV010000008.1"/>
</dbReference>
<proteinExistence type="predicted"/>
<gene>
    <name evidence="1" type="ORF">Ahu01nite_038340</name>
</gene>